<dbReference type="InParanoid" id="A7RTG7"/>
<evidence type="ECO:0000256" key="8">
    <source>
        <dbReference type="SAM" id="MobiDB-lite"/>
    </source>
</evidence>
<dbReference type="SUPFAM" id="SSF56436">
    <property type="entry name" value="C-type lectin-like"/>
    <property type="match status" value="1"/>
</dbReference>
<feature type="compositionally biased region" description="Basic and acidic residues" evidence="8">
    <location>
        <begin position="875"/>
        <end position="885"/>
    </location>
</feature>
<dbReference type="OMA" id="FHESANQ"/>
<feature type="transmembrane region" description="Helical" evidence="9">
    <location>
        <begin position="529"/>
        <end position="553"/>
    </location>
</feature>
<keyword evidence="4 9" id="KW-1133">Transmembrane helix</keyword>
<feature type="transmembrane region" description="Helical" evidence="9">
    <location>
        <begin position="639"/>
        <end position="656"/>
    </location>
</feature>
<evidence type="ECO:0000256" key="5">
    <source>
        <dbReference type="ARBA" id="ARBA00023136"/>
    </source>
</evidence>
<evidence type="ECO:0000256" key="7">
    <source>
        <dbReference type="ARBA" id="ARBA00023180"/>
    </source>
</evidence>
<dbReference type="SMART" id="SM00303">
    <property type="entry name" value="GPS"/>
    <property type="match status" value="1"/>
</dbReference>
<dbReference type="PhylomeDB" id="A7RTG7"/>
<dbReference type="InterPro" id="IPR057244">
    <property type="entry name" value="GAIN_B"/>
</dbReference>
<feature type="transmembrane region" description="Helical" evidence="9">
    <location>
        <begin position="598"/>
        <end position="618"/>
    </location>
</feature>
<evidence type="ECO:0000313" key="14">
    <source>
        <dbReference type="EMBL" id="EDO45211.1"/>
    </source>
</evidence>
<keyword evidence="6" id="KW-1015">Disulfide bond</keyword>
<name>A7RTG7_NEMVE</name>
<dbReference type="InterPro" id="IPR016186">
    <property type="entry name" value="C-type_lectin-like/link_sf"/>
</dbReference>
<keyword evidence="7" id="KW-0325">Glycoprotein</keyword>
<dbReference type="AlphaFoldDB" id="A7RTG7"/>
<feature type="region of interest" description="Disordered" evidence="8">
    <location>
        <begin position="255"/>
        <end position="286"/>
    </location>
</feature>
<dbReference type="GO" id="GO:0004930">
    <property type="term" value="F:G protein-coupled receptor activity"/>
    <property type="evidence" value="ECO:0007669"/>
    <property type="project" value="InterPro"/>
</dbReference>
<keyword evidence="5 9" id="KW-0472">Membrane</keyword>
<dbReference type="InterPro" id="IPR017981">
    <property type="entry name" value="GPCR_2-like_7TM"/>
</dbReference>
<feature type="compositionally biased region" description="Polar residues" evidence="8">
    <location>
        <begin position="925"/>
        <end position="938"/>
    </location>
</feature>
<dbReference type="OrthoDB" id="1100386at2759"/>
<dbReference type="PRINTS" id="PR00249">
    <property type="entry name" value="GPCRSECRETIN"/>
</dbReference>
<dbReference type="HOGENOM" id="CLU_299826_0_0_1"/>
<dbReference type="Proteomes" id="UP000001593">
    <property type="component" value="Unassembled WGS sequence"/>
</dbReference>
<dbReference type="GO" id="GO:0005886">
    <property type="term" value="C:plasma membrane"/>
    <property type="evidence" value="ECO:0000318"/>
    <property type="project" value="GO_Central"/>
</dbReference>
<feature type="signal peptide" evidence="10">
    <location>
        <begin position="1"/>
        <end position="30"/>
    </location>
</feature>
<accession>A7RTG7</accession>
<dbReference type="PANTHER" id="PTHR12011:SF347">
    <property type="entry name" value="FI21270P1-RELATED"/>
    <property type="match status" value="1"/>
</dbReference>
<comment type="subcellular location">
    <subcellularLocation>
        <location evidence="1">Membrane</location>
        <topology evidence="1">Multi-pass membrane protein</topology>
    </subcellularLocation>
</comment>
<dbReference type="InterPro" id="IPR000832">
    <property type="entry name" value="GPCR_2_secretin-like"/>
</dbReference>
<feature type="domain" description="G-protein coupled receptors family 2 profile 2" evidence="13">
    <location>
        <begin position="531"/>
        <end position="781"/>
    </location>
</feature>
<reference evidence="14 15" key="1">
    <citation type="journal article" date="2007" name="Science">
        <title>Sea anemone genome reveals ancestral eumetazoan gene repertoire and genomic organization.</title>
        <authorList>
            <person name="Putnam N.H."/>
            <person name="Srivastava M."/>
            <person name="Hellsten U."/>
            <person name="Dirks B."/>
            <person name="Chapman J."/>
            <person name="Salamov A."/>
            <person name="Terry A."/>
            <person name="Shapiro H."/>
            <person name="Lindquist E."/>
            <person name="Kapitonov V.V."/>
            <person name="Jurka J."/>
            <person name="Genikhovich G."/>
            <person name="Grigoriev I.V."/>
            <person name="Lucas S.M."/>
            <person name="Steele R.E."/>
            <person name="Finnerty J.R."/>
            <person name="Technau U."/>
            <person name="Martindale M.Q."/>
            <person name="Rokhsar D.S."/>
        </authorList>
    </citation>
    <scope>NUCLEOTIDE SEQUENCE [LARGE SCALE GENOMIC DNA]</scope>
    <source>
        <strain evidence="15">CH2 X CH6</strain>
    </source>
</reference>
<feature type="transmembrane region" description="Helical" evidence="9">
    <location>
        <begin position="760"/>
        <end position="780"/>
    </location>
</feature>
<keyword evidence="3 9" id="KW-0812">Transmembrane</keyword>
<evidence type="ECO:0000256" key="10">
    <source>
        <dbReference type="SAM" id="SignalP"/>
    </source>
</evidence>
<dbReference type="CDD" id="cd15040">
    <property type="entry name" value="7tmB2_Adhesion"/>
    <property type="match status" value="1"/>
</dbReference>
<gene>
    <name evidence="14" type="ORF">NEMVEDRAFT_v1g201898</name>
</gene>
<dbReference type="Gene3D" id="2.60.220.50">
    <property type="match status" value="1"/>
</dbReference>
<dbReference type="eggNOG" id="KOG4193">
    <property type="taxonomic scope" value="Eukaryota"/>
</dbReference>
<dbReference type="PROSITE" id="PS50041">
    <property type="entry name" value="C_TYPE_LECTIN_2"/>
    <property type="match status" value="1"/>
</dbReference>
<protein>
    <submittedName>
        <fullName evidence="14">Uncharacterized protein</fullName>
    </submittedName>
</protein>
<dbReference type="Gene3D" id="3.10.100.10">
    <property type="entry name" value="Mannose-Binding Protein A, subunit A"/>
    <property type="match status" value="1"/>
</dbReference>
<feature type="chain" id="PRO_5002713813" evidence="10">
    <location>
        <begin position="31"/>
        <end position="1000"/>
    </location>
</feature>
<evidence type="ECO:0000259" key="13">
    <source>
        <dbReference type="PROSITE" id="PS50261"/>
    </source>
</evidence>
<evidence type="ECO:0000256" key="2">
    <source>
        <dbReference type="ARBA" id="ARBA00007343"/>
    </source>
</evidence>
<dbReference type="InterPro" id="IPR000203">
    <property type="entry name" value="GPS"/>
</dbReference>
<dbReference type="InterPro" id="IPR046338">
    <property type="entry name" value="GAIN_dom_sf"/>
</dbReference>
<dbReference type="FunFam" id="1.20.1070.10:FF:000058">
    <property type="entry name" value="Adhesion G protein-coupled receptor F5"/>
    <property type="match status" value="1"/>
</dbReference>
<organism evidence="14 15">
    <name type="scientific">Nematostella vectensis</name>
    <name type="common">Starlet sea anemone</name>
    <dbReference type="NCBI Taxonomy" id="45351"/>
    <lineage>
        <taxon>Eukaryota</taxon>
        <taxon>Metazoa</taxon>
        <taxon>Cnidaria</taxon>
        <taxon>Anthozoa</taxon>
        <taxon>Hexacorallia</taxon>
        <taxon>Actiniaria</taxon>
        <taxon>Edwardsiidae</taxon>
        <taxon>Nematostella</taxon>
    </lineage>
</organism>
<keyword evidence="15" id="KW-1185">Reference proteome</keyword>
<comment type="similarity">
    <text evidence="2">Belongs to the G-protein coupled receptor 2 family. Adhesion G-protein coupled receptor (ADGR) subfamily.</text>
</comment>
<evidence type="ECO:0000313" key="15">
    <source>
        <dbReference type="Proteomes" id="UP000001593"/>
    </source>
</evidence>
<dbReference type="Pfam" id="PF00002">
    <property type="entry name" value="7tm_2"/>
    <property type="match status" value="1"/>
</dbReference>
<dbReference type="EMBL" id="DS469537">
    <property type="protein sequence ID" value="EDO45211.1"/>
    <property type="molecule type" value="Genomic_DNA"/>
</dbReference>
<dbReference type="InterPro" id="IPR001304">
    <property type="entry name" value="C-type_lectin-like"/>
</dbReference>
<feature type="transmembrane region" description="Helical" evidence="9">
    <location>
        <begin position="676"/>
        <end position="702"/>
    </location>
</feature>
<evidence type="ECO:0000256" key="9">
    <source>
        <dbReference type="SAM" id="Phobius"/>
    </source>
</evidence>
<dbReference type="PANTHER" id="PTHR12011">
    <property type="entry name" value="ADHESION G-PROTEIN COUPLED RECEPTOR"/>
    <property type="match status" value="1"/>
</dbReference>
<dbReference type="GO" id="GO:0007166">
    <property type="term" value="P:cell surface receptor signaling pathway"/>
    <property type="evidence" value="ECO:0007669"/>
    <property type="project" value="InterPro"/>
</dbReference>
<evidence type="ECO:0000256" key="1">
    <source>
        <dbReference type="ARBA" id="ARBA00004141"/>
    </source>
</evidence>
<feature type="transmembrane region" description="Helical" evidence="9">
    <location>
        <begin position="726"/>
        <end position="748"/>
    </location>
</feature>
<evidence type="ECO:0000256" key="4">
    <source>
        <dbReference type="ARBA" id="ARBA00022989"/>
    </source>
</evidence>
<dbReference type="PROSITE" id="PS50221">
    <property type="entry name" value="GAIN_B"/>
    <property type="match status" value="1"/>
</dbReference>
<dbReference type="Pfam" id="PF01825">
    <property type="entry name" value="GPS"/>
    <property type="match status" value="1"/>
</dbReference>
<evidence type="ECO:0000256" key="6">
    <source>
        <dbReference type="ARBA" id="ARBA00023157"/>
    </source>
</evidence>
<dbReference type="Gene3D" id="1.20.1070.10">
    <property type="entry name" value="Rhodopsin 7-helix transmembrane proteins"/>
    <property type="match status" value="1"/>
</dbReference>
<feature type="compositionally biased region" description="Polar residues" evidence="8">
    <location>
        <begin position="956"/>
        <end position="973"/>
    </location>
</feature>
<feature type="compositionally biased region" description="Low complexity" evidence="8">
    <location>
        <begin position="263"/>
        <end position="284"/>
    </location>
</feature>
<dbReference type="KEGG" id="nve:5517254"/>
<evidence type="ECO:0000259" key="12">
    <source>
        <dbReference type="PROSITE" id="PS50221"/>
    </source>
</evidence>
<feature type="domain" description="C-type lectin" evidence="11">
    <location>
        <begin position="44"/>
        <end position="165"/>
    </location>
</feature>
<sequence>MSTKTRSYLGLMLAFFAVFWSAIVTSSARGVIVHESCPKNWTLVKGLCVSTFTYPASWATADSDCRASNASLISLSSNISRNDAILRFLRNSERNITEFHLGLMLFNKSFSWSDSTKYNYTNWQNTTAVSQARNRTNETFCACVNSELSLWSLDACNKSRRFACQRPPDISWSCPETYCNSKCSLERSPQGNQFCNCTPVNWCPKNNPWGQTCVGRTAYIDCSQIQANRQGQATRRCSKINGLIQWEKQDTSSCKVVSTRPLSPTSPFKSSVKPSKDPSSNNSDAKMDATAAAIRDELNQLKGKPLSEAEATQAVQKFAGELGKMAEAVDMTPENINKVVQTAEEIGEVIGEGIKLSGPVLETKTIQSYTPGLDFGVSLVPNDELLTTKPTSNGEVRFPKDVFQRAHKEGITGAVGVTMSYLHESGNQSILNSGILSTTVQNVSGDAMRGLKEPVVIVLNKTKSTKQKSMCVYLDVSKSQAEWSTFGCWENTSNATHLECHCNHTTSFSLLLDVHGVYDDGTIPKEHRFALQLVSLIGCGVALLCFVAALLAFHITGKDRHRRKTETMTIHKHFAIAQIFALTLFLVAYVAVDIYELCYAVVVMLHYSFLAVFLWMLIEGFNLHRGLVQVFLTSSRMKAYCLLGWLTPAVVVAITAGVTQGEYIRDDFCWISYKYIWVFAGPVAAIILINFVILVIAIRVMIRRSRYKINHMVENTMSEMEKELRIAFKTTIILMPLLGLTWCLGFFAAHDSVGSLVIQYAFAIINSLQGLYFFIAHCLYDEDVIRAANNTSVRVKTMFRRTLSHHTASSNVSGSNESKRVKAEYNEGAFSPRIEHFDGIAPDLKLENIKDTELVNMPHRTGQPEENHPSLSPPDLKDAPRSEAHSKRRPSSARARANSTDSDDSVFHESANQSETGADTRPRTRTLSGRSAASTESSGLLKRTLQRVASADQKVHSATGSPTRSRVNSNDSPTPMAWGSPTPLSRPNLLRLKTLSDSST</sequence>
<keyword evidence="10" id="KW-0732">Signal</keyword>
<feature type="transmembrane region" description="Helical" evidence="9">
    <location>
        <begin position="574"/>
        <end position="592"/>
    </location>
</feature>
<feature type="region of interest" description="Disordered" evidence="8">
    <location>
        <begin position="858"/>
        <end position="1000"/>
    </location>
</feature>
<dbReference type="SMART" id="SM00034">
    <property type="entry name" value="CLECT"/>
    <property type="match status" value="1"/>
</dbReference>
<dbReference type="PROSITE" id="PS50261">
    <property type="entry name" value="G_PROTEIN_RECEP_F2_4"/>
    <property type="match status" value="1"/>
</dbReference>
<feature type="domain" description="GAIN-B" evidence="12">
    <location>
        <begin position="375"/>
        <end position="518"/>
    </location>
</feature>
<proteinExistence type="inferred from homology"/>
<dbReference type="InterPro" id="IPR016187">
    <property type="entry name" value="CTDL_fold"/>
</dbReference>
<evidence type="ECO:0000259" key="11">
    <source>
        <dbReference type="PROSITE" id="PS50041"/>
    </source>
</evidence>
<evidence type="ECO:0000256" key="3">
    <source>
        <dbReference type="ARBA" id="ARBA00022692"/>
    </source>
</evidence>
<dbReference type="Pfam" id="PF00059">
    <property type="entry name" value="Lectin_C"/>
    <property type="match status" value="1"/>
</dbReference>
<dbReference type="SUPFAM" id="SSF81321">
    <property type="entry name" value="Family A G protein-coupled receptor-like"/>
    <property type="match status" value="1"/>
</dbReference>